<keyword evidence="2" id="KW-1185">Reference proteome</keyword>
<name>A0ACC0BDB1_CATRO</name>
<proteinExistence type="predicted"/>
<dbReference type="Proteomes" id="UP001060085">
    <property type="component" value="Linkage Group LG03"/>
</dbReference>
<reference evidence="2" key="1">
    <citation type="journal article" date="2023" name="Nat. Plants">
        <title>Single-cell RNA sequencing provides a high-resolution roadmap for understanding the multicellular compartmentation of specialized metabolism.</title>
        <authorList>
            <person name="Sun S."/>
            <person name="Shen X."/>
            <person name="Li Y."/>
            <person name="Li Y."/>
            <person name="Wang S."/>
            <person name="Li R."/>
            <person name="Zhang H."/>
            <person name="Shen G."/>
            <person name="Guo B."/>
            <person name="Wei J."/>
            <person name="Xu J."/>
            <person name="St-Pierre B."/>
            <person name="Chen S."/>
            <person name="Sun C."/>
        </authorList>
    </citation>
    <scope>NUCLEOTIDE SEQUENCE [LARGE SCALE GENOMIC DNA]</scope>
</reference>
<gene>
    <name evidence="1" type="ORF">M9H77_11000</name>
</gene>
<sequence>MITDSYSKMISEMGMRSMMRGNEDYSDELEMLLREQQQRRQQEASDIEKELNVYRSGSAPPTVEGSLSGLFGGGSGIAALGGGVLSEEEIRSDPEYIKYYYSNVNLNPRLPPPLLSKEGWRYAQRLQGGGGGSGGGSSSGSSLAIGDRRKVGLAVDDGGTSDRSLFSVQPEFGGKKEENVMDSRKEWGGDGLIGFSGIGLGRRQKSFAEIIQDDTNHSTSVSGHPSHPASRAFDNMLDSSEHQLAHLHQELTSVDSSGSGANGQGVSAFQNVGSSASQTYASALGASLSRSTTPDPHLVAKSPSPRIPSVGGGRVSTQRNANALKLSGDVTHDMNVPADLAAAFSGMSLSVNSMVDEGRNSTSHIHSESLYHLHNDQNPIKHRSLVNKPEAISFHKPAVPSVESYLKGPSAPALNSGGNSPSQYPNIDSPNASFSNYALGGAPVNPASPSMLGNQLGGGNLSPLFDNIAAARAMGVESRAVGGGLSLGPNLLAAAAELQNLNRIGNQNSGSDMQMSLMDPLYLQYLRSTEYAAAQAAALNNPMLDRESAGSYMELLELQKSYIESLLLHQKSQYGVPYLGKPGSLNHGYYGNPGFGLGMSYPGSPLAGPILPNSPIGSGSPVRHGERNIRFPSGMRNLANVMGATWHLEPGSSMEENFASSLLDQFKSNKTKCFELSEIGGHVVEFSADQYGSRFIQQKLETATTEEKNMVFHEIMPQALSLMTDVFGNYVIQKFFEHGSASQIRELAEQLSGHVLALSLQMYGCRVIQKAIEVVDLDQQTKMVAELDGHVMRCVRDQNGNHVIQKCIECIPEDAIQFIISTFYDQVVTLSTHPYGCRVIQRVLEHCHDPKTQSIVMDEILQSVCMLAQDQYGNYVVQHVLEHGKPEERTAIINKLIGQIVQMSQQKFASNVVEKCLTFGTPEERQTLVDEMLGSTDENEPLQVMMKDQFANYVVQKVLETCDDQQLEMILNRIKVHLNALKKYTYGKHIVARVEKLVAAGERRIGILSSYSG</sequence>
<evidence type="ECO:0000313" key="2">
    <source>
        <dbReference type="Proteomes" id="UP001060085"/>
    </source>
</evidence>
<protein>
    <submittedName>
        <fullName evidence="1">Uncharacterized protein</fullName>
    </submittedName>
</protein>
<organism evidence="1 2">
    <name type="scientific">Catharanthus roseus</name>
    <name type="common">Madagascar periwinkle</name>
    <name type="synonym">Vinca rosea</name>
    <dbReference type="NCBI Taxonomy" id="4058"/>
    <lineage>
        <taxon>Eukaryota</taxon>
        <taxon>Viridiplantae</taxon>
        <taxon>Streptophyta</taxon>
        <taxon>Embryophyta</taxon>
        <taxon>Tracheophyta</taxon>
        <taxon>Spermatophyta</taxon>
        <taxon>Magnoliopsida</taxon>
        <taxon>eudicotyledons</taxon>
        <taxon>Gunneridae</taxon>
        <taxon>Pentapetalae</taxon>
        <taxon>asterids</taxon>
        <taxon>lamiids</taxon>
        <taxon>Gentianales</taxon>
        <taxon>Apocynaceae</taxon>
        <taxon>Rauvolfioideae</taxon>
        <taxon>Vinceae</taxon>
        <taxon>Catharanthinae</taxon>
        <taxon>Catharanthus</taxon>
    </lineage>
</organism>
<comment type="caution">
    <text evidence="1">The sequence shown here is derived from an EMBL/GenBank/DDBJ whole genome shotgun (WGS) entry which is preliminary data.</text>
</comment>
<evidence type="ECO:0000313" key="1">
    <source>
        <dbReference type="EMBL" id="KAI5670636.1"/>
    </source>
</evidence>
<dbReference type="EMBL" id="CM044703">
    <property type="protein sequence ID" value="KAI5670636.1"/>
    <property type="molecule type" value="Genomic_DNA"/>
</dbReference>
<accession>A0ACC0BDB1</accession>